<evidence type="ECO:0000256" key="14">
    <source>
        <dbReference type="PIRSR" id="PIRSR602401-1"/>
    </source>
</evidence>
<keyword evidence="7 14" id="KW-0479">Metal-binding</keyword>
<dbReference type="GO" id="GO:0005506">
    <property type="term" value="F:iron ion binding"/>
    <property type="evidence" value="ECO:0007669"/>
    <property type="project" value="InterPro"/>
</dbReference>
<dbReference type="PRINTS" id="PR00463">
    <property type="entry name" value="EP450I"/>
</dbReference>
<keyword evidence="13" id="KW-0472">Membrane</keyword>
<dbReference type="SUPFAM" id="SSF48264">
    <property type="entry name" value="Cytochrome P450"/>
    <property type="match status" value="1"/>
</dbReference>
<evidence type="ECO:0000256" key="9">
    <source>
        <dbReference type="ARBA" id="ARBA00022848"/>
    </source>
</evidence>
<keyword evidence="9" id="KW-0492">Microsome</keyword>
<organism evidence="16">
    <name type="scientific">Cyprideis torosa</name>
    <dbReference type="NCBI Taxonomy" id="163714"/>
    <lineage>
        <taxon>Eukaryota</taxon>
        <taxon>Metazoa</taxon>
        <taxon>Ecdysozoa</taxon>
        <taxon>Arthropoda</taxon>
        <taxon>Crustacea</taxon>
        <taxon>Oligostraca</taxon>
        <taxon>Ostracoda</taxon>
        <taxon>Podocopa</taxon>
        <taxon>Podocopida</taxon>
        <taxon>Cytherocopina</taxon>
        <taxon>Cytheroidea</taxon>
        <taxon>Cytherideidae</taxon>
        <taxon>Cyprideis</taxon>
    </lineage>
</organism>
<keyword evidence="8" id="KW-0256">Endoplasmic reticulum</keyword>
<dbReference type="PANTHER" id="PTHR24303">
    <property type="entry name" value="HEME-BINDING MONOOXYGENASE FAMILY"/>
    <property type="match status" value="1"/>
</dbReference>
<evidence type="ECO:0000256" key="4">
    <source>
        <dbReference type="ARBA" id="ARBA00004406"/>
    </source>
</evidence>
<dbReference type="FunFam" id="1.10.630.10:FF:000238">
    <property type="entry name" value="Cytochrome P450 2A6"/>
    <property type="match status" value="1"/>
</dbReference>
<dbReference type="InterPro" id="IPR002401">
    <property type="entry name" value="Cyt_P450_E_grp-I"/>
</dbReference>
<protein>
    <submittedName>
        <fullName evidence="16">Uncharacterized protein</fullName>
    </submittedName>
</protein>
<evidence type="ECO:0000256" key="12">
    <source>
        <dbReference type="ARBA" id="ARBA00023033"/>
    </source>
</evidence>
<keyword evidence="6 14" id="KW-0349">Heme</keyword>
<gene>
    <name evidence="16" type="ORF">CTOB1V02_LOCUS5186</name>
</gene>
<evidence type="ECO:0000256" key="15">
    <source>
        <dbReference type="RuleBase" id="RU000461"/>
    </source>
</evidence>
<evidence type="ECO:0000256" key="5">
    <source>
        <dbReference type="ARBA" id="ARBA00010617"/>
    </source>
</evidence>
<keyword evidence="11 14" id="KW-0408">Iron</keyword>
<comment type="similarity">
    <text evidence="5 15">Belongs to the cytochrome P450 family.</text>
</comment>
<dbReference type="PANTHER" id="PTHR24303:SF31">
    <property type="entry name" value="CYTOCHROME P450 307A1-RELATED"/>
    <property type="match status" value="1"/>
</dbReference>
<dbReference type="EMBL" id="OB661092">
    <property type="protein sequence ID" value="CAD7227278.1"/>
    <property type="molecule type" value="Genomic_DNA"/>
</dbReference>
<accession>A0A7R8WDT1</accession>
<evidence type="ECO:0000256" key="2">
    <source>
        <dbReference type="ARBA" id="ARBA00003690"/>
    </source>
</evidence>
<comment type="cofactor">
    <cofactor evidence="1 14">
        <name>heme</name>
        <dbReference type="ChEBI" id="CHEBI:30413"/>
    </cofactor>
</comment>
<dbReference type="PROSITE" id="PS00086">
    <property type="entry name" value="CYTOCHROME_P450"/>
    <property type="match status" value="1"/>
</dbReference>
<evidence type="ECO:0000256" key="11">
    <source>
        <dbReference type="ARBA" id="ARBA00023004"/>
    </source>
</evidence>
<dbReference type="GO" id="GO:0005789">
    <property type="term" value="C:endoplasmic reticulum membrane"/>
    <property type="evidence" value="ECO:0007669"/>
    <property type="project" value="UniProtKB-SubCell"/>
</dbReference>
<evidence type="ECO:0000256" key="13">
    <source>
        <dbReference type="ARBA" id="ARBA00023136"/>
    </source>
</evidence>
<evidence type="ECO:0000256" key="10">
    <source>
        <dbReference type="ARBA" id="ARBA00023002"/>
    </source>
</evidence>
<comment type="function">
    <text evidence="2">May be involved in the metabolism of insect hormones and in the breakdown of synthetic insecticides.</text>
</comment>
<dbReference type="GO" id="GO:0004497">
    <property type="term" value="F:monooxygenase activity"/>
    <property type="evidence" value="ECO:0007669"/>
    <property type="project" value="UniProtKB-KW"/>
</dbReference>
<evidence type="ECO:0000313" key="16">
    <source>
        <dbReference type="EMBL" id="CAD7227278.1"/>
    </source>
</evidence>
<sequence>MAMAALLVSAFSPSFYTVPFAFALIVTLILTLLKLHVWSKQQSKNPKVPPGPWPLPLFGSLHLLSRDAIPYRAFLKIATRFQSDIIQLTLGSTNCVVVNRFDHMKDVLLCRSTAFGGRPNFLRYHVLFGGNRDNSLALCDWSHLQKTRRGIVNNFTHPKPSSDMYDNLRHVIASETDAFVDELKRTAGKPTKPKIPLLVTCANIFTHYMCSKRFSYKDEGFVQMVKDFDCIFYDINQGYAVDFMPWLAPFYQQHFSSLQRWSKRIRSFMMAEVIADHEELLDANAPKDFVDILLLHLKDENEKVLDWNAALYELEDMIGGHSALGNLWMRIAALLIQNPECQRGIHEEIDRVTEGNSRAVTLDDKGDMPYTVATMMETLRHISSPIVPHVATEDTELAGYFIQKDTVIFLNNYVLNTSPDLWTNPDKFDPSRFVRDGQFVKPEYFIPFSTGKRACMGHQLVQTVIFMLVARICQEFTLSVPPLDKSIENLQPACLALPTETFCISFTPRKTQTPTSNDEKKY</sequence>
<evidence type="ECO:0000256" key="1">
    <source>
        <dbReference type="ARBA" id="ARBA00001971"/>
    </source>
</evidence>
<keyword evidence="12 15" id="KW-0503">Monooxygenase</keyword>
<dbReference type="AlphaFoldDB" id="A0A7R8WDT1"/>
<evidence type="ECO:0000256" key="6">
    <source>
        <dbReference type="ARBA" id="ARBA00022617"/>
    </source>
</evidence>
<dbReference type="CDD" id="cd20617">
    <property type="entry name" value="CYP1_2-like"/>
    <property type="match status" value="1"/>
</dbReference>
<name>A0A7R8WDT1_9CRUS</name>
<evidence type="ECO:0000256" key="7">
    <source>
        <dbReference type="ARBA" id="ARBA00022723"/>
    </source>
</evidence>
<dbReference type="Pfam" id="PF00067">
    <property type="entry name" value="p450"/>
    <property type="match status" value="1"/>
</dbReference>
<dbReference type="GO" id="GO:0016705">
    <property type="term" value="F:oxidoreductase activity, acting on paired donors, with incorporation or reduction of molecular oxygen"/>
    <property type="evidence" value="ECO:0007669"/>
    <property type="project" value="InterPro"/>
</dbReference>
<dbReference type="InterPro" id="IPR036396">
    <property type="entry name" value="Cyt_P450_sf"/>
</dbReference>
<dbReference type="InterPro" id="IPR001128">
    <property type="entry name" value="Cyt_P450"/>
</dbReference>
<proteinExistence type="inferred from homology"/>
<evidence type="ECO:0000256" key="8">
    <source>
        <dbReference type="ARBA" id="ARBA00022824"/>
    </source>
</evidence>
<dbReference type="Gene3D" id="1.10.630.10">
    <property type="entry name" value="Cytochrome P450"/>
    <property type="match status" value="1"/>
</dbReference>
<feature type="binding site" description="axial binding residue" evidence="14">
    <location>
        <position position="455"/>
    </location>
    <ligand>
        <name>heme</name>
        <dbReference type="ChEBI" id="CHEBI:30413"/>
    </ligand>
    <ligandPart>
        <name>Fe</name>
        <dbReference type="ChEBI" id="CHEBI:18248"/>
    </ligandPart>
</feature>
<dbReference type="GO" id="GO:0020037">
    <property type="term" value="F:heme binding"/>
    <property type="evidence" value="ECO:0007669"/>
    <property type="project" value="InterPro"/>
</dbReference>
<reference evidence="16" key="1">
    <citation type="submission" date="2020-11" db="EMBL/GenBank/DDBJ databases">
        <authorList>
            <person name="Tran Van P."/>
        </authorList>
    </citation>
    <scope>NUCLEOTIDE SEQUENCE</scope>
</reference>
<comment type="subcellular location">
    <subcellularLocation>
        <location evidence="4">Endoplasmic reticulum membrane</location>
        <topology evidence="4">Peripheral membrane protein</topology>
    </subcellularLocation>
    <subcellularLocation>
        <location evidence="3">Microsome membrane</location>
        <topology evidence="3">Peripheral membrane protein</topology>
    </subcellularLocation>
</comment>
<dbReference type="PRINTS" id="PR00385">
    <property type="entry name" value="P450"/>
</dbReference>
<dbReference type="InterPro" id="IPR017972">
    <property type="entry name" value="Cyt_P450_CS"/>
</dbReference>
<dbReference type="OrthoDB" id="1470350at2759"/>
<evidence type="ECO:0000256" key="3">
    <source>
        <dbReference type="ARBA" id="ARBA00004174"/>
    </source>
</evidence>
<keyword evidence="10 15" id="KW-0560">Oxidoreductase</keyword>